<dbReference type="EMBL" id="CADILN010000010">
    <property type="protein sequence ID" value="CAB4051688.1"/>
    <property type="molecule type" value="Genomic_DNA"/>
</dbReference>
<name>A0A6J5KCU9_9BURK</name>
<dbReference type="SUPFAM" id="SSF52540">
    <property type="entry name" value="P-loop containing nucleoside triphosphate hydrolases"/>
    <property type="match status" value="1"/>
</dbReference>
<dbReference type="Proteomes" id="UP000494102">
    <property type="component" value="Unassembled WGS sequence"/>
</dbReference>
<dbReference type="InterPro" id="IPR027417">
    <property type="entry name" value="P-loop_NTPase"/>
</dbReference>
<dbReference type="GeneID" id="27801555"/>
<protein>
    <submittedName>
        <fullName evidence="1">Uncharacterized protein</fullName>
    </submittedName>
</protein>
<gene>
    <name evidence="1" type="ORF">LMG9964_05367</name>
</gene>
<organism evidence="1 2">
    <name type="scientific">Paraburkholderia phenoliruptrix</name>
    <dbReference type="NCBI Taxonomy" id="252970"/>
    <lineage>
        <taxon>Bacteria</taxon>
        <taxon>Pseudomonadati</taxon>
        <taxon>Pseudomonadota</taxon>
        <taxon>Betaproteobacteria</taxon>
        <taxon>Burkholderiales</taxon>
        <taxon>Burkholderiaceae</taxon>
        <taxon>Paraburkholderia</taxon>
    </lineage>
</organism>
<sequence length="1455" mass="156673">MLPGGSRKMNVAAKLGDRAGQTPIQSDMVSQAIAAMNPDRDHRGDARSLFPARYQDLASITNHAHELPGAVGLSRSSNRDSINKATMSDGTLFTAGNDGLVPEGDAARQAVDALRGYAYQVTASALAWLDLDKDGRLFLEVAEDYAVVAREAIRAVQVRDTEVSGSITLNTAGVREAITSFVSLTHGNPEAEVQLRYFTTSRIGTERSTDDRPAGLAGLVYWRKAATGADVAPLRSILEGENFASAVQEFVRARDDESLRRDLLRRIHWDCGKPHLTELRKELEERLVLVGRDVFKLRAPEARRLADVLIFRVLEKSIARKPADRVLTRASLYAAVDAASSMYVSRAAAEMMIQVASDLATSALAGQGTGVHVATSEPGWIVDGSALPSGRRMVNRTSIGADVAQQIRRSGASFIVGATGLGKSSVARTVARDLADRFMVVDFRDADALETRNRLDALLPRVGNFRAQTVILEDLNAFDDARVASSVALLLEALRRRDLAVIVTCYLPPTARSLSNAGLDAGCHVDCPYFAEEETAALVSLYGGDPLIWGRLAHASGGFGHPQLVNAFASGMSARGWPAHEIRNVVASGLSSGDVEAERESARRALVSALPDNSRDLLYRLSLTIGRFDRTMALAVASVPPPIARAGEYLDALVGPWLETVGRHQYRVSPLAARCGEEALIAAEQTGIHHEIATQLTTGGKIDAGDADAIIMHALSGKNAGVLAMISHSILSADEHTLRFLADNLQTFRVLRTDGPLFPKRPRLSSMLRLAQFKVLASTGDYERAAACVAALLPEITHHSDDGADRAFQVAGLGVVLGTMSIADCVDNWVDLLLAYEETVNDDADLRALRCGYEERGERFADLVAMLFAIGTTGISSVARLEFVIGQLDDMDPGRRSHWLLGMTGMAPDWIVFVSGPWTLERQHGVLDADDAAERYLRMALATASWGVPALSAQCWIARAVMFDEYLDDSEGALRALDEAVQALGESVALARARARVYWRRQDHPRSLDILRHIAEEVGRDNPVERATALREAAISAAHCDEWALAETWFMEGAQAAAVSESPDMAVMMIGLGADAAVAALHAVALERALSGLRNALTALAGIDPASSLRATYCHHVVRHAVLWAQSWVDRRRVEFEGAPISVAPGCCSNPEPPSAIAQRTLGAMDIAWYLLAETETSAGVNAGVADSLYGRLTGGPIPVLEVGLRARRLTQDMAVLDAGSFAGHLWGYVEAMMYLAHNRDETVTRFDPAQPVRGAIPALPRSDASLPVVDAIVKDAVFAYGIRAACSHASDLLSGLRTSLDAQLNAGVAQTALARACATIELLPASTFDDALIDAIRCFRTGGQPSPATYCWAGIQFFIQAGRSNFGRYLTGVIAAWQRKAWTRIIDSQRFRLAQVSKTLPRIRGALSLAEDDERFLATLFLAAADATSMDLPAEMVEQFRRVAEPQSGAAAGG</sequence>
<evidence type="ECO:0000313" key="1">
    <source>
        <dbReference type="EMBL" id="CAB4051688.1"/>
    </source>
</evidence>
<proteinExistence type="predicted"/>
<evidence type="ECO:0000313" key="2">
    <source>
        <dbReference type="Proteomes" id="UP000494102"/>
    </source>
</evidence>
<dbReference type="RefSeq" id="WP_015004466.1">
    <property type="nucleotide sequence ID" value="NZ_CADILN010000010.1"/>
</dbReference>
<dbReference type="Gene3D" id="3.40.50.300">
    <property type="entry name" value="P-loop containing nucleotide triphosphate hydrolases"/>
    <property type="match status" value="1"/>
</dbReference>
<accession>A0A6J5KCU9</accession>
<reference evidence="1 2" key="1">
    <citation type="submission" date="2020-04" db="EMBL/GenBank/DDBJ databases">
        <authorList>
            <person name="De Canck E."/>
        </authorList>
    </citation>
    <scope>NUCLEOTIDE SEQUENCE [LARGE SCALE GENOMIC DNA]</scope>
    <source>
        <strain evidence="1 2">LMG 9964</strain>
    </source>
</reference>